<name>A0ABD2PQ66_9PLAT</name>
<dbReference type="PROSITE" id="PS00297">
    <property type="entry name" value="HSP70_1"/>
    <property type="match status" value="1"/>
</dbReference>
<dbReference type="Gene3D" id="3.30.30.30">
    <property type="match status" value="1"/>
</dbReference>
<organism evidence="5 6">
    <name type="scientific">Cichlidogyrus casuarinus</name>
    <dbReference type="NCBI Taxonomy" id="1844966"/>
    <lineage>
        <taxon>Eukaryota</taxon>
        <taxon>Metazoa</taxon>
        <taxon>Spiralia</taxon>
        <taxon>Lophotrochozoa</taxon>
        <taxon>Platyhelminthes</taxon>
        <taxon>Monogenea</taxon>
        <taxon>Monopisthocotylea</taxon>
        <taxon>Dactylogyridea</taxon>
        <taxon>Ancyrocephalidae</taxon>
        <taxon>Cichlidogyrus</taxon>
    </lineage>
</organism>
<dbReference type="PROSITE" id="PS01036">
    <property type="entry name" value="HSP70_3"/>
    <property type="match status" value="1"/>
</dbReference>
<keyword evidence="6" id="KW-1185">Reference proteome</keyword>
<dbReference type="Proteomes" id="UP001626550">
    <property type="component" value="Unassembled WGS sequence"/>
</dbReference>
<dbReference type="InterPro" id="IPR018181">
    <property type="entry name" value="Heat_shock_70_CS"/>
</dbReference>
<comment type="similarity">
    <text evidence="1 4">Belongs to the heat shock protein 70 family.</text>
</comment>
<dbReference type="GO" id="GO:0005524">
    <property type="term" value="F:ATP binding"/>
    <property type="evidence" value="ECO:0007669"/>
    <property type="project" value="UniProtKB-KW"/>
</dbReference>
<evidence type="ECO:0000256" key="4">
    <source>
        <dbReference type="RuleBase" id="RU003322"/>
    </source>
</evidence>
<evidence type="ECO:0000313" key="6">
    <source>
        <dbReference type="Proteomes" id="UP001626550"/>
    </source>
</evidence>
<proteinExistence type="inferred from homology"/>
<protein>
    <submittedName>
        <fullName evidence="5">Heat shock cognate 71 kDa protein</fullName>
    </submittedName>
</protein>
<keyword evidence="5" id="KW-0346">Stress response</keyword>
<dbReference type="Gene3D" id="3.90.640.10">
    <property type="entry name" value="Actin, Chain A, domain 4"/>
    <property type="match status" value="1"/>
</dbReference>
<evidence type="ECO:0000256" key="1">
    <source>
        <dbReference type="ARBA" id="ARBA00007381"/>
    </source>
</evidence>
<dbReference type="Pfam" id="PF00012">
    <property type="entry name" value="HSP70"/>
    <property type="match status" value="1"/>
</dbReference>
<dbReference type="FunFam" id="2.60.34.10:FF:000012">
    <property type="entry name" value="Heat shock 70 kDa protein"/>
    <property type="match status" value="1"/>
</dbReference>
<dbReference type="FunFam" id="3.90.640.10:FF:000002">
    <property type="entry name" value="Heat shock 70 kDa"/>
    <property type="match status" value="1"/>
</dbReference>
<dbReference type="InterPro" id="IPR013126">
    <property type="entry name" value="Hsp_70_fam"/>
</dbReference>
<dbReference type="Gene3D" id="2.60.34.10">
    <property type="entry name" value="Substrate Binding Domain Of DNAk, Chain A, domain 1"/>
    <property type="match status" value="1"/>
</dbReference>
<evidence type="ECO:0000256" key="3">
    <source>
        <dbReference type="ARBA" id="ARBA00022840"/>
    </source>
</evidence>
<comment type="caution">
    <text evidence="5">The sequence shown here is derived from an EMBL/GenBank/DDBJ whole genome shotgun (WGS) entry which is preliminary data.</text>
</comment>
<keyword evidence="3 4" id="KW-0067">ATP-binding</keyword>
<dbReference type="SUPFAM" id="SSF100920">
    <property type="entry name" value="Heat shock protein 70kD (HSP70), peptide-binding domain"/>
    <property type="match status" value="1"/>
</dbReference>
<accession>A0ABD2PQ66</accession>
<dbReference type="PROSITE" id="PS00329">
    <property type="entry name" value="HSP70_2"/>
    <property type="match status" value="1"/>
</dbReference>
<dbReference type="FunFam" id="3.30.30.30:FF:000001">
    <property type="entry name" value="heat shock 70 kDa protein-like"/>
    <property type="match status" value="1"/>
</dbReference>
<dbReference type="FunFam" id="3.30.420.40:FF:000026">
    <property type="entry name" value="Heat shock protein 70"/>
    <property type="match status" value="1"/>
</dbReference>
<dbReference type="AlphaFoldDB" id="A0ABD2PQ66"/>
<dbReference type="SUPFAM" id="SSF53067">
    <property type="entry name" value="Actin-like ATPase domain"/>
    <property type="match status" value="2"/>
</dbReference>
<dbReference type="PANTHER" id="PTHR19375">
    <property type="entry name" value="HEAT SHOCK PROTEIN 70KDA"/>
    <property type="match status" value="1"/>
</dbReference>
<dbReference type="PRINTS" id="PR00301">
    <property type="entry name" value="HEATSHOCK70"/>
</dbReference>
<evidence type="ECO:0000313" key="5">
    <source>
        <dbReference type="EMBL" id="KAL3309325.1"/>
    </source>
</evidence>
<dbReference type="InterPro" id="IPR043129">
    <property type="entry name" value="ATPase_NBD"/>
</dbReference>
<dbReference type="InterPro" id="IPR029047">
    <property type="entry name" value="HSP70_peptide-bd_sf"/>
</dbReference>
<evidence type="ECO:0000256" key="2">
    <source>
        <dbReference type="ARBA" id="ARBA00022741"/>
    </source>
</evidence>
<gene>
    <name evidence="5" type="primary">HSPA8_5</name>
    <name evidence="5" type="ORF">Ciccas_012130</name>
</gene>
<dbReference type="EMBL" id="JBJKFK010004043">
    <property type="protein sequence ID" value="KAL3309325.1"/>
    <property type="molecule type" value="Genomic_DNA"/>
</dbReference>
<keyword evidence="2 4" id="KW-0547">Nucleotide-binding</keyword>
<reference evidence="5 6" key="1">
    <citation type="submission" date="2024-11" db="EMBL/GenBank/DDBJ databases">
        <title>Adaptive evolution of stress response genes in parasites aligns with host niche diversity.</title>
        <authorList>
            <person name="Hahn C."/>
            <person name="Resl P."/>
        </authorList>
    </citation>
    <scope>NUCLEOTIDE SEQUENCE [LARGE SCALE GENOMIC DNA]</scope>
    <source>
        <strain evidence="5">EGGRZ-B1_66</strain>
        <tissue evidence="5">Body</tissue>
    </source>
</reference>
<sequence length="517" mass="56810">MSKNTAIGIDLGTTFSCVGVLENGRIEIIANDQGNRTTPSFVAFNENECLVGDPAKQQMAVNPTNTVFAAKRLIGRKFNDPSVQSDMKLWPFKVENENNNPKIQVEFKGQKKSFLPEEISAKILGKMKETAETYLGEQVSDAVITVPAYFNDGQRQATIDAASICKLNVLRIINEPTAAGIAYGLDKKITDEQNILVFDLGGGTFDVTILKIGNNNFEVKATAGDTHLGGEDFDNRLLNHFLDEIKQKFKMDLRDNPKSVRRLRTACEEAKRTLSCNTKTDISVDCLLAGEDFSSSISRARFEDLCLDLFNNTLEPVKKALEDSGLKKEDINEIILVGGSTRIPKIKKILKDFFDGKKLNMSINADEAVAYGAAVQAAQLSKDNLQAVQELYIFDVMPLSLGVEIMGGVMSNVIKRNTRIPVKQTKNYTTVNDDQTSMKFQVFEGEKRLTSDNHLLGNLELSGIPPAPKGGVSVNVTFEIDSNGILHVSARDSQTGNSNNITITRHNGRATTITSSQ</sequence>
<dbReference type="Gene3D" id="3.30.420.40">
    <property type="match status" value="2"/>
</dbReference>